<sequence>MRNISYKKFIYIAVLNGCLLYLIQQWPMKSLMDKKKPLLTSIKRSVVKRLIEMSVLQCPHTLPPQPQDLDVVQGTWQVEHHGREKVYLYSAFYDDRPLAGILPTIRVLAMATNAKQMNAYCHVWFDEYPNRALVVEGDVRETGMNTFGYDGVGTLYEYTVSCQLPFKYLHITGDRVIASEMYNSSCQEFFNSNDGEVKIKNMHVQQGKTLLVCNKLNINEEVEKLIPMYVSLSRDVTCKLPTERFPVKAHNSMNNNFHLQQQPQPQQQHKTLNHRSNENSNNNNNNHDSKNATDLFYHTTFLPIFYEFHEKPLVEFSICVANGHDRYDPYQLLEWFEYYKMMGVKEFNLYNTSYSGVESLFKFYEKEGSLIMSQIPHPFGIQYRDTKKQNKIRNLRSVSLNDCMMRNMYRAKYLVVIDHDEFIVPRDNITNFHDLLVSAERTASKKDKPVMSYGFLNTYYFLSFNPEKYKSNKFRTLRFLHRTKPLPPYTGSKSILSPLYCYNLMNHYCYTRLPFYNGTLSIFVSEAVALSHHYRFCGKFLLLETCTQLHTSKIKDDSMLKFEDSIVENVHKVARLLSLVAS</sequence>
<dbReference type="AlphaFoldDB" id="T1F9B5"/>
<dbReference type="GO" id="GO:0016020">
    <property type="term" value="C:membrane"/>
    <property type="evidence" value="ECO:0007669"/>
    <property type="project" value="UniProtKB-SubCell"/>
</dbReference>
<dbReference type="EC" id="2.4.1.-" evidence="8"/>
<reference evidence="10 12" key="2">
    <citation type="journal article" date="2013" name="Nature">
        <title>Insights into bilaterian evolution from three spiralian genomes.</title>
        <authorList>
            <person name="Simakov O."/>
            <person name="Marletaz F."/>
            <person name="Cho S.J."/>
            <person name="Edsinger-Gonzales E."/>
            <person name="Havlak P."/>
            <person name="Hellsten U."/>
            <person name="Kuo D.H."/>
            <person name="Larsson T."/>
            <person name="Lv J."/>
            <person name="Arendt D."/>
            <person name="Savage R."/>
            <person name="Osoegawa K."/>
            <person name="de Jong P."/>
            <person name="Grimwood J."/>
            <person name="Chapman J.A."/>
            <person name="Shapiro H."/>
            <person name="Aerts A."/>
            <person name="Otillar R.P."/>
            <person name="Terry A.Y."/>
            <person name="Boore J.L."/>
            <person name="Grigoriev I.V."/>
            <person name="Lindberg D.R."/>
            <person name="Seaver E.C."/>
            <person name="Weisblat D.A."/>
            <person name="Putnam N.H."/>
            <person name="Rokhsar D.S."/>
        </authorList>
    </citation>
    <scope>NUCLEOTIDE SEQUENCE</scope>
</reference>
<dbReference type="OrthoDB" id="6061442at2759"/>
<dbReference type="InParanoid" id="T1F9B5"/>
<comment type="similarity">
    <text evidence="2 8">Belongs to the glycosyltransferase 92 family.</text>
</comment>
<organism evidence="11 12">
    <name type="scientific">Helobdella robusta</name>
    <name type="common">Californian leech</name>
    <dbReference type="NCBI Taxonomy" id="6412"/>
    <lineage>
        <taxon>Eukaryota</taxon>
        <taxon>Metazoa</taxon>
        <taxon>Spiralia</taxon>
        <taxon>Lophotrochozoa</taxon>
        <taxon>Annelida</taxon>
        <taxon>Clitellata</taxon>
        <taxon>Hirudinea</taxon>
        <taxon>Rhynchobdellida</taxon>
        <taxon>Glossiphoniidae</taxon>
        <taxon>Helobdella</taxon>
    </lineage>
</organism>
<evidence type="ECO:0000256" key="8">
    <source>
        <dbReference type="RuleBase" id="RU366017"/>
    </source>
</evidence>
<dbReference type="Proteomes" id="UP000015101">
    <property type="component" value="Unassembled WGS sequence"/>
</dbReference>
<dbReference type="EnsemblMetazoa" id="HelroT175489">
    <property type="protein sequence ID" value="HelroP175489"/>
    <property type="gene ID" value="HelroG175489"/>
</dbReference>
<keyword evidence="7 8" id="KW-0472">Membrane</keyword>
<dbReference type="InterPro" id="IPR008166">
    <property type="entry name" value="Glyco_transf_92"/>
</dbReference>
<keyword evidence="4 8" id="KW-0808">Transferase</keyword>
<reference evidence="11" key="3">
    <citation type="submission" date="2015-06" db="UniProtKB">
        <authorList>
            <consortium name="EnsemblMetazoa"/>
        </authorList>
    </citation>
    <scope>IDENTIFICATION</scope>
</reference>
<dbReference type="PANTHER" id="PTHR21461:SF69">
    <property type="entry name" value="GLYCOSYLTRANSFERASE FAMILY 92 PROTEIN"/>
    <property type="match status" value="1"/>
</dbReference>
<dbReference type="GO" id="GO:0005737">
    <property type="term" value="C:cytoplasm"/>
    <property type="evidence" value="ECO:0000318"/>
    <property type="project" value="GO_Central"/>
</dbReference>
<evidence type="ECO:0000256" key="2">
    <source>
        <dbReference type="ARBA" id="ARBA00007647"/>
    </source>
</evidence>
<dbReference type="OMA" id="VIASEMY"/>
<name>T1F9B5_HELRO</name>
<dbReference type="HOGENOM" id="CLU_468757_0_0_1"/>
<dbReference type="RefSeq" id="XP_009021169.1">
    <property type="nucleotide sequence ID" value="XM_009022921.1"/>
</dbReference>
<evidence type="ECO:0000256" key="7">
    <source>
        <dbReference type="ARBA" id="ARBA00023136"/>
    </source>
</evidence>
<dbReference type="Pfam" id="PF01697">
    <property type="entry name" value="Glyco_transf_92"/>
    <property type="match status" value="1"/>
</dbReference>
<evidence type="ECO:0000313" key="10">
    <source>
        <dbReference type="EMBL" id="ESO00532.1"/>
    </source>
</evidence>
<keyword evidence="3 8" id="KW-0328">Glycosyltransferase</keyword>
<evidence type="ECO:0000256" key="9">
    <source>
        <dbReference type="SAM" id="MobiDB-lite"/>
    </source>
</evidence>
<feature type="region of interest" description="Disordered" evidence="9">
    <location>
        <begin position="260"/>
        <end position="290"/>
    </location>
</feature>
<reference evidence="12" key="1">
    <citation type="submission" date="2012-12" db="EMBL/GenBank/DDBJ databases">
        <authorList>
            <person name="Hellsten U."/>
            <person name="Grimwood J."/>
            <person name="Chapman J.A."/>
            <person name="Shapiro H."/>
            <person name="Aerts A."/>
            <person name="Otillar R.P."/>
            <person name="Terry A.Y."/>
            <person name="Boore J.L."/>
            <person name="Simakov O."/>
            <person name="Marletaz F."/>
            <person name="Cho S.-J."/>
            <person name="Edsinger-Gonzales E."/>
            <person name="Havlak P."/>
            <person name="Kuo D.-H."/>
            <person name="Larsson T."/>
            <person name="Lv J."/>
            <person name="Arendt D."/>
            <person name="Savage R."/>
            <person name="Osoegawa K."/>
            <person name="de Jong P."/>
            <person name="Lindberg D.R."/>
            <person name="Seaver E.C."/>
            <person name="Weisblat D.A."/>
            <person name="Putnam N.H."/>
            <person name="Grigoriev I.V."/>
            <person name="Rokhsar D.S."/>
        </authorList>
    </citation>
    <scope>NUCLEOTIDE SEQUENCE</scope>
</reference>
<evidence type="ECO:0000256" key="6">
    <source>
        <dbReference type="ARBA" id="ARBA00022989"/>
    </source>
</evidence>
<feature type="transmembrane region" description="Helical" evidence="8">
    <location>
        <begin position="9"/>
        <end position="28"/>
    </location>
</feature>
<keyword evidence="5 8" id="KW-0812">Transmembrane</keyword>
<dbReference type="GO" id="GO:0016757">
    <property type="term" value="F:glycosyltransferase activity"/>
    <property type="evidence" value="ECO:0000318"/>
    <property type="project" value="GO_Central"/>
</dbReference>
<comment type="subcellular location">
    <subcellularLocation>
        <location evidence="1">Membrane</location>
        <topology evidence="1">Single-pass membrane protein</topology>
    </subcellularLocation>
</comment>
<gene>
    <name evidence="11" type="primary">20205414</name>
    <name evidence="10" type="ORF">HELRODRAFT_175489</name>
</gene>
<evidence type="ECO:0000313" key="11">
    <source>
        <dbReference type="EnsemblMetazoa" id="HelroP175489"/>
    </source>
</evidence>
<evidence type="ECO:0000256" key="1">
    <source>
        <dbReference type="ARBA" id="ARBA00004167"/>
    </source>
</evidence>
<dbReference type="CTD" id="20205414"/>
<protein>
    <recommendedName>
        <fullName evidence="8">Glycosyltransferase family 92 protein</fullName>
        <ecNumber evidence="8">2.4.1.-</ecNumber>
    </recommendedName>
</protein>
<evidence type="ECO:0000313" key="12">
    <source>
        <dbReference type="Proteomes" id="UP000015101"/>
    </source>
</evidence>
<dbReference type="PANTHER" id="PTHR21461">
    <property type="entry name" value="GLYCOSYLTRANSFERASE FAMILY 92 PROTEIN"/>
    <property type="match status" value="1"/>
</dbReference>
<dbReference type="EMBL" id="AMQM01005304">
    <property type="status" value="NOT_ANNOTATED_CDS"/>
    <property type="molecule type" value="Genomic_DNA"/>
</dbReference>
<dbReference type="eggNOG" id="KOG4735">
    <property type="taxonomic scope" value="Eukaryota"/>
</dbReference>
<proteinExistence type="inferred from homology"/>
<evidence type="ECO:0000256" key="4">
    <source>
        <dbReference type="ARBA" id="ARBA00022679"/>
    </source>
</evidence>
<dbReference type="FunCoup" id="T1F9B5">
    <property type="interactions" value="62"/>
</dbReference>
<accession>T1F9B5</accession>
<dbReference type="KEGG" id="hro:HELRODRAFT_175489"/>
<evidence type="ECO:0000256" key="3">
    <source>
        <dbReference type="ARBA" id="ARBA00022676"/>
    </source>
</evidence>
<dbReference type="GeneID" id="20205414"/>
<evidence type="ECO:0000256" key="5">
    <source>
        <dbReference type="ARBA" id="ARBA00022692"/>
    </source>
</evidence>
<keyword evidence="12" id="KW-1185">Reference proteome</keyword>
<keyword evidence="6 8" id="KW-1133">Transmembrane helix</keyword>
<dbReference type="EMBL" id="KB096900">
    <property type="protein sequence ID" value="ESO00532.1"/>
    <property type="molecule type" value="Genomic_DNA"/>
</dbReference>